<keyword evidence="1" id="KW-0449">Lipoprotein</keyword>
<name>A0A5E4PMP2_9NEOP</name>
<dbReference type="Pfam" id="PF01244">
    <property type="entry name" value="Peptidase_M19"/>
    <property type="match status" value="1"/>
</dbReference>
<dbReference type="InterPro" id="IPR032466">
    <property type="entry name" value="Metal_Hydrolase"/>
</dbReference>
<evidence type="ECO:0000256" key="1">
    <source>
        <dbReference type="RuleBase" id="RU341113"/>
    </source>
</evidence>
<keyword evidence="1" id="KW-0482">Metalloprotease</keyword>
<sequence>MVGAQQIDIIKRLVDKYPKYLKIAKSVKVASLIGIEGGHSIGNSLGVLRTYYQLGVRLIRQMSLHRQTVLQSLARK</sequence>
<dbReference type="GO" id="GO:0070573">
    <property type="term" value="F:metallodipeptidase activity"/>
    <property type="evidence" value="ECO:0007669"/>
    <property type="project" value="InterPro"/>
</dbReference>
<keyword evidence="1" id="KW-0479">Metal-binding</keyword>
<dbReference type="InterPro" id="IPR008257">
    <property type="entry name" value="Pept_M19"/>
</dbReference>
<comment type="similarity">
    <text evidence="1">Belongs to the metallo-dependent hydrolases superfamily. Peptidase M19 family.</text>
</comment>
<dbReference type="EMBL" id="FZQP02000002">
    <property type="protein sequence ID" value="VVC86338.1"/>
    <property type="molecule type" value="Genomic_DNA"/>
</dbReference>
<proteinExistence type="inferred from homology"/>
<dbReference type="SUPFAM" id="SSF51556">
    <property type="entry name" value="Metallo-dependent hydrolases"/>
    <property type="match status" value="1"/>
</dbReference>
<keyword evidence="1" id="KW-0378">Hydrolase</keyword>
<protein>
    <recommendedName>
        <fullName evidence="1">Dipeptidase</fullName>
        <ecNumber evidence="1">3.4.13.19</ecNumber>
    </recommendedName>
</protein>
<keyword evidence="1" id="KW-1015">Disulfide bond</keyword>
<dbReference type="PROSITE" id="PS51365">
    <property type="entry name" value="RENAL_DIPEPTIDASE_2"/>
    <property type="match status" value="1"/>
</dbReference>
<dbReference type="Gene3D" id="3.20.20.140">
    <property type="entry name" value="Metal-dependent hydrolases"/>
    <property type="match status" value="1"/>
</dbReference>
<dbReference type="InterPro" id="IPR000180">
    <property type="entry name" value="Dipep_AS"/>
</dbReference>
<keyword evidence="1" id="KW-0862">Zinc</keyword>
<keyword evidence="1" id="KW-0224">Dipeptidase</keyword>
<keyword evidence="1" id="KW-0472">Membrane</keyword>
<accession>A0A5E4PMP2</accession>
<comment type="subunit">
    <text evidence="1">Homodimer; disulfide-linked.</text>
</comment>
<dbReference type="PROSITE" id="PS00869">
    <property type="entry name" value="RENAL_DIPEPTIDASE_1"/>
    <property type="match status" value="1"/>
</dbReference>
<dbReference type="GO" id="GO:0098552">
    <property type="term" value="C:side of membrane"/>
    <property type="evidence" value="ECO:0007669"/>
    <property type="project" value="UniProtKB-KW"/>
</dbReference>
<dbReference type="GO" id="GO:0046872">
    <property type="term" value="F:metal ion binding"/>
    <property type="evidence" value="ECO:0007669"/>
    <property type="project" value="UniProtKB-UniRule"/>
</dbReference>
<keyword evidence="1" id="KW-0325">Glycoprotein</keyword>
<dbReference type="PANTHER" id="PTHR10443:SF12">
    <property type="entry name" value="DIPEPTIDASE"/>
    <property type="match status" value="1"/>
</dbReference>
<evidence type="ECO:0000313" key="3">
    <source>
        <dbReference type="Proteomes" id="UP000324832"/>
    </source>
</evidence>
<comment type="catalytic activity">
    <reaction evidence="1">
        <text>an L-aminoacyl-L-amino acid + H2O = 2 an L-alpha-amino acid</text>
        <dbReference type="Rhea" id="RHEA:48940"/>
        <dbReference type="ChEBI" id="CHEBI:15377"/>
        <dbReference type="ChEBI" id="CHEBI:59869"/>
        <dbReference type="ChEBI" id="CHEBI:77460"/>
        <dbReference type="EC" id="3.4.13.19"/>
    </reaction>
</comment>
<gene>
    <name evidence="2" type="ORF">LSINAPIS_LOCUS180</name>
</gene>
<comment type="cofactor">
    <cofactor evidence="1">
        <name>Zn(2+)</name>
        <dbReference type="ChEBI" id="CHEBI:29105"/>
    </cofactor>
</comment>
<dbReference type="AlphaFoldDB" id="A0A5E4PMP2"/>
<reference evidence="2 3" key="1">
    <citation type="submission" date="2017-07" db="EMBL/GenBank/DDBJ databases">
        <authorList>
            <person name="Talla V."/>
            <person name="Backstrom N."/>
        </authorList>
    </citation>
    <scope>NUCLEOTIDE SEQUENCE [LARGE SCALE GENOMIC DNA]</scope>
</reference>
<dbReference type="Proteomes" id="UP000324832">
    <property type="component" value="Unassembled WGS sequence"/>
</dbReference>
<keyword evidence="3" id="KW-1185">Reference proteome</keyword>
<keyword evidence="1" id="KW-0645">Protease</keyword>
<keyword evidence="1" id="KW-0336">GPI-anchor</keyword>
<dbReference type="EC" id="3.4.13.19" evidence="1"/>
<comment type="subcellular location">
    <subcellularLocation>
        <location evidence="1">Membrane</location>
        <topology evidence="1">Lipid-anchor</topology>
        <topology evidence="1">GPI-anchor</topology>
    </subcellularLocation>
</comment>
<evidence type="ECO:0000313" key="2">
    <source>
        <dbReference type="EMBL" id="VVC86338.1"/>
    </source>
</evidence>
<dbReference type="PANTHER" id="PTHR10443">
    <property type="entry name" value="MICROSOMAL DIPEPTIDASE"/>
    <property type="match status" value="1"/>
</dbReference>
<organism evidence="2 3">
    <name type="scientific">Leptidea sinapis</name>
    <dbReference type="NCBI Taxonomy" id="189913"/>
    <lineage>
        <taxon>Eukaryota</taxon>
        <taxon>Metazoa</taxon>
        <taxon>Ecdysozoa</taxon>
        <taxon>Arthropoda</taxon>
        <taxon>Hexapoda</taxon>
        <taxon>Insecta</taxon>
        <taxon>Pterygota</taxon>
        <taxon>Neoptera</taxon>
        <taxon>Endopterygota</taxon>
        <taxon>Lepidoptera</taxon>
        <taxon>Glossata</taxon>
        <taxon>Ditrysia</taxon>
        <taxon>Papilionoidea</taxon>
        <taxon>Pieridae</taxon>
        <taxon>Dismorphiinae</taxon>
        <taxon>Leptidea</taxon>
    </lineage>
</organism>
<dbReference type="GO" id="GO:0006508">
    <property type="term" value="P:proteolysis"/>
    <property type="evidence" value="ECO:0007669"/>
    <property type="project" value="UniProtKB-KW"/>
</dbReference>